<dbReference type="InterPro" id="IPR057326">
    <property type="entry name" value="KR_dom"/>
</dbReference>
<dbReference type="NCBIfam" id="TIGR01829">
    <property type="entry name" value="AcAcCoA_reduct"/>
    <property type="match status" value="1"/>
</dbReference>
<organism evidence="5 6">
    <name type="scientific">Taibaiella lutea</name>
    <dbReference type="NCBI Taxonomy" id="2608001"/>
    <lineage>
        <taxon>Bacteria</taxon>
        <taxon>Pseudomonadati</taxon>
        <taxon>Bacteroidota</taxon>
        <taxon>Chitinophagia</taxon>
        <taxon>Chitinophagales</taxon>
        <taxon>Chitinophagaceae</taxon>
        <taxon>Taibaiella</taxon>
    </lineage>
</organism>
<feature type="domain" description="Ketoreductase" evidence="4">
    <location>
        <begin position="6"/>
        <end position="185"/>
    </location>
</feature>
<evidence type="ECO:0000259" key="4">
    <source>
        <dbReference type="SMART" id="SM00822"/>
    </source>
</evidence>
<dbReference type="GO" id="GO:0042619">
    <property type="term" value="P:poly-hydroxybutyrate biosynthetic process"/>
    <property type="evidence" value="ECO:0007669"/>
    <property type="project" value="InterPro"/>
</dbReference>
<dbReference type="PRINTS" id="PR00081">
    <property type="entry name" value="GDHRDH"/>
</dbReference>
<dbReference type="EC" id="1.1.1.36" evidence="5"/>
<dbReference type="InterPro" id="IPR020904">
    <property type="entry name" value="Sc_DH/Rdtase_CS"/>
</dbReference>
<dbReference type="Proteomes" id="UP000323632">
    <property type="component" value="Unassembled WGS sequence"/>
</dbReference>
<dbReference type="SUPFAM" id="SSF51735">
    <property type="entry name" value="NAD(P)-binding Rossmann-fold domains"/>
    <property type="match status" value="1"/>
</dbReference>
<accession>A0A5M6CTG1</accession>
<evidence type="ECO:0000313" key="6">
    <source>
        <dbReference type="Proteomes" id="UP000323632"/>
    </source>
</evidence>
<dbReference type="AlphaFoldDB" id="A0A5M6CTG1"/>
<dbReference type="Gene3D" id="3.40.50.720">
    <property type="entry name" value="NAD(P)-binding Rossmann-like Domain"/>
    <property type="match status" value="1"/>
</dbReference>
<evidence type="ECO:0000256" key="3">
    <source>
        <dbReference type="RuleBase" id="RU000363"/>
    </source>
</evidence>
<keyword evidence="2 5" id="KW-0560">Oxidoreductase</keyword>
<dbReference type="PROSITE" id="PS00061">
    <property type="entry name" value="ADH_SHORT"/>
    <property type="match status" value="1"/>
</dbReference>
<evidence type="ECO:0000256" key="1">
    <source>
        <dbReference type="ARBA" id="ARBA00006484"/>
    </source>
</evidence>
<dbReference type="PANTHER" id="PTHR42879">
    <property type="entry name" value="3-OXOACYL-(ACYL-CARRIER-PROTEIN) REDUCTASE"/>
    <property type="match status" value="1"/>
</dbReference>
<proteinExistence type="inferred from homology"/>
<dbReference type="FunFam" id="3.40.50.720:FF:000173">
    <property type="entry name" value="3-oxoacyl-[acyl-carrier protein] reductase"/>
    <property type="match status" value="1"/>
</dbReference>
<evidence type="ECO:0000256" key="2">
    <source>
        <dbReference type="ARBA" id="ARBA00023002"/>
    </source>
</evidence>
<dbReference type="NCBIfam" id="NF009464">
    <property type="entry name" value="PRK12824.1"/>
    <property type="match status" value="1"/>
</dbReference>
<comment type="similarity">
    <text evidence="1 3">Belongs to the short-chain dehydrogenases/reductases (SDR) family.</text>
</comment>
<dbReference type="PANTHER" id="PTHR42879:SF2">
    <property type="entry name" value="3-OXOACYL-[ACYL-CARRIER-PROTEIN] REDUCTASE FABG"/>
    <property type="match status" value="1"/>
</dbReference>
<dbReference type="NCBIfam" id="NF009466">
    <property type="entry name" value="PRK12826.1-2"/>
    <property type="match status" value="1"/>
</dbReference>
<reference evidence="5 6" key="1">
    <citation type="submission" date="2019-09" db="EMBL/GenBank/DDBJ databases">
        <title>Genome sequence and assembly of Taibaiella sp.</title>
        <authorList>
            <person name="Chhetri G."/>
        </authorList>
    </citation>
    <scope>NUCLEOTIDE SEQUENCE [LARGE SCALE GENOMIC DNA]</scope>
    <source>
        <strain evidence="5 6">KVB11</strain>
    </source>
</reference>
<name>A0A5M6CTG1_9BACT</name>
<dbReference type="RefSeq" id="WP_150031827.1">
    <property type="nucleotide sequence ID" value="NZ_VWSH01000001.1"/>
</dbReference>
<dbReference type="Pfam" id="PF00106">
    <property type="entry name" value="adh_short"/>
    <property type="match status" value="1"/>
</dbReference>
<keyword evidence="6" id="KW-1185">Reference proteome</keyword>
<dbReference type="GO" id="GO:0005737">
    <property type="term" value="C:cytoplasm"/>
    <property type="evidence" value="ECO:0007669"/>
    <property type="project" value="InterPro"/>
</dbReference>
<dbReference type="InterPro" id="IPR050259">
    <property type="entry name" value="SDR"/>
</dbReference>
<sequence>MENKKHIALVTGATGGLGTHICKRLANDGYIVCANYRSKEKADAWAAKMKEDGYDFHLYQADVSDYDSVGEMVKKIEADHGTIDILVNNAGITKDGAFKKMSYDNWAAVIAANLTSVFNCSRHVINPMLDKSYGRIINISSVNGQRAQFGQVNYAAAKAGMHGITKTLAIETASKGITVNTISPGYVATDMVMAVAPEVRNKIIEGIPVGRMGGTEEIAHLVSFLASPQSAFITGANYAINGGQHVF</sequence>
<dbReference type="CDD" id="cd05333">
    <property type="entry name" value="BKR_SDR_c"/>
    <property type="match status" value="1"/>
</dbReference>
<protein>
    <submittedName>
        <fullName evidence="5">Acetoacetyl-CoA reductase</fullName>
        <ecNumber evidence="5">1.1.1.36</ecNumber>
    </submittedName>
</protein>
<dbReference type="InterPro" id="IPR011283">
    <property type="entry name" value="Acetoacetyl-CoA_reductase"/>
</dbReference>
<dbReference type="InterPro" id="IPR036291">
    <property type="entry name" value="NAD(P)-bd_dom_sf"/>
</dbReference>
<gene>
    <name evidence="5" type="primary">phbB</name>
    <name evidence="5" type="ORF">F0919_06150</name>
</gene>
<evidence type="ECO:0000313" key="5">
    <source>
        <dbReference type="EMBL" id="KAA5537252.1"/>
    </source>
</evidence>
<dbReference type="GO" id="GO:0018454">
    <property type="term" value="F:acetoacetyl-CoA reductase activity"/>
    <property type="evidence" value="ECO:0007669"/>
    <property type="project" value="UniProtKB-EC"/>
</dbReference>
<comment type="caution">
    <text evidence="5">The sequence shown here is derived from an EMBL/GenBank/DDBJ whole genome shotgun (WGS) entry which is preliminary data.</text>
</comment>
<dbReference type="InterPro" id="IPR002347">
    <property type="entry name" value="SDR_fam"/>
</dbReference>
<dbReference type="GO" id="GO:0032787">
    <property type="term" value="P:monocarboxylic acid metabolic process"/>
    <property type="evidence" value="ECO:0007669"/>
    <property type="project" value="UniProtKB-ARBA"/>
</dbReference>
<dbReference type="PRINTS" id="PR00080">
    <property type="entry name" value="SDRFAMILY"/>
</dbReference>
<dbReference type="SMART" id="SM00822">
    <property type="entry name" value="PKS_KR"/>
    <property type="match status" value="1"/>
</dbReference>
<dbReference type="EMBL" id="VWSH01000001">
    <property type="protein sequence ID" value="KAA5537252.1"/>
    <property type="molecule type" value="Genomic_DNA"/>
</dbReference>